<evidence type="ECO:0000259" key="12">
    <source>
        <dbReference type="PROSITE" id="PS50262"/>
    </source>
</evidence>
<dbReference type="Gene3D" id="1.20.1070.10">
    <property type="entry name" value="Rhodopsin 7-helix transmembrane proteins"/>
    <property type="match status" value="1"/>
</dbReference>
<comment type="similarity">
    <text evidence="10">Belongs to the G-protein coupled receptor 1 family.</text>
</comment>
<dbReference type="InterPro" id="IPR017452">
    <property type="entry name" value="GPCR_Rhodpsn_7TM"/>
</dbReference>
<gene>
    <name evidence="14" type="primary">LOC102807635</name>
</gene>
<feature type="transmembrane region" description="Helical" evidence="11">
    <location>
        <begin position="68"/>
        <end position="85"/>
    </location>
</feature>
<dbReference type="PROSITE" id="PS00237">
    <property type="entry name" value="G_PROTEIN_RECEP_F1_1"/>
    <property type="match status" value="1"/>
</dbReference>
<feature type="transmembrane region" description="Helical" evidence="11">
    <location>
        <begin position="26"/>
        <end position="56"/>
    </location>
</feature>
<protein>
    <submittedName>
        <fullName evidence="14">Muscarinic acetylcholine receptor M3-like</fullName>
    </submittedName>
</protein>
<keyword evidence="2" id="KW-1003">Cell membrane</keyword>
<dbReference type="RefSeq" id="XP_006823788.1">
    <property type="nucleotide sequence ID" value="XM_006823725.1"/>
</dbReference>
<feature type="transmembrane region" description="Helical" evidence="11">
    <location>
        <begin position="193"/>
        <end position="215"/>
    </location>
</feature>
<name>A0ABM0MUU7_SACKO</name>
<evidence type="ECO:0000256" key="3">
    <source>
        <dbReference type="ARBA" id="ARBA00022692"/>
    </source>
</evidence>
<comment type="subcellular location">
    <subcellularLocation>
        <location evidence="1">Cell membrane</location>
        <topology evidence="1">Multi-pass membrane protein</topology>
    </subcellularLocation>
</comment>
<reference evidence="14" key="1">
    <citation type="submission" date="2025-08" db="UniProtKB">
        <authorList>
            <consortium name="RefSeq"/>
        </authorList>
    </citation>
    <scope>IDENTIFICATION</scope>
    <source>
        <tissue evidence="14">Testes</tissue>
    </source>
</reference>
<evidence type="ECO:0000256" key="2">
    <source>
        <dbReference type="ARBA" id="ARBA00022475"/>
    </source>
</evidence>
<dbReference type="SUPFAM" id="SSF81321">
    <property type="entry name" value="Family A G protein-coupled receptor-like"/>
    <property type="match status" value="1"/>
</dbReference>
<feature type="transmembrane region" description="Helical" evidence="11">
    <location>
        <begin position="105"/>
        <end position="127"/>
    </location>
</feature>
<sequence>MNLTYILSKNVVSVDPSSLVTPDRNYGLLGMVIVSTILVAIMAVALFMNSLIIVAFCTSRHVRKMNNYFFFSLALTDILIAVLVMPLMATEQLLGTWKFGKELCLIWLCADYFLSSAAVFNMTVICIDRYLSIVHPLSYPPSRTPKRIIAMIVAAWVLGLFAELPATLLWEPIGQKSVINYTHTCDVEWVDNVYYSILSTVLTIFVPFVVMAVLYSRMYCAVRRSLRWVMKHSVSGFESSESVNQHSQIHHSDGGMPSECDASLHSHHNTSSWSLARVLLQKPDSHSGRLNRTKRRGKKRNRVLRNKKTAKTLGILLGFFAFSWLPWQILSIVDAVCGYYCVPVFWYDICLWLQYSNSMVNPFLYIFRDDSFRIAVYGILTKCSFTTAR</sequence>
<keyword evidence="13" id="KW-1185">Reference proteome</keyword>
<evidence type="ECO:0000256" key="8">
    <source>
        <dbReference type="ARBA" id="ARBA00023170"/>
    </source>
</evidence>
<dbReference type="PANTHER" id="PTHR24248">
    <property type="entry name" value="ADRENERGIC RECEPTOR-RELATED G-PROTEIN COUPLED RECEPTOR"/>
    <property type="match status" value="1"/>
</dbReference>
<evidence type="ECO:0000313" key="13">
    <source>
        <dbReference type="Proteomes" id="UP000694865"/>
    </source>
</evidence>
<dbReference type="Pfam" id="PF00001">
    <property type="entry name" value="7tm_1"/>
    <property type="match status" value="1"/>
</dbReference>
<keyword evidence="7" id="KW-1015">Disulfide bond</keyword>
<evidence type="ECO:0000256" key="6">
    <source>
        <dbReference type="ARBA" id="ARBA00023136"/>
    </source>
</evidence>
<dbReference type="CDD" id="cd14967">
    <property type="entry name" value="7tmA_amine_R-like"/>
    <property type="match status" value="1"/>
</dbReference>
<evidence type="ECO:0000256" key="5">
    <source>
        <dbReference type="ARBA" id="ARBA00023040"/>
    </source>
</evidence>
<evidence type="ECO:0000313" key="14">
    <source>
        <dbReference type="RefSeq" id="XP_006823788.1"/>
    </source>
</evidence>
<keyword evidence="8 10" id="KW-0675">Receptor</keyword>
<evidence type="ECO:0000256" key="1">
    <source>
        <dbReference type="ARBA" id="ARBA00004651"/>
    </source>
</evidence>
<feature type="transmembrane region" description="Helical" evidence="11">
    <location>
        <begin position="309"/>
        <end position="327"/>
    </location>
</feature>
<keyword evidence="9 10" id="KW-0807">Transducer</keyword>
<dbReference type="SMART" id="SM01381">
    <property type="entry name" value="7TM_GPCR_Srsx"/>
    <property type="match status" value="1"/>
</dbReference>
<keyword evidence="5 10" id="KW-0297">G-protein coupled receptor</keyword>
<organism evidence="13 14">
    <name type="scientific">Saccoglossus kowalevskii</name>
    <name type="common">Acorn worm</name>
    <dbReference type="NCBI Taxonomy" id="10224"/>
    <lineage>
        <taxon>Eukaryota</taxon>
        <taxon>Metazoa</taxon>
        <taxon>Hemichordata</taxon>
        <taxon>Enteropneusta</taxon>
        <taxon>Harrimaniidae</taxon>
        <taxon>Saccoglossus</taxon>
    </lineage>
</organism>
<evidence type="ECO:0000256" key="7">
    <source>
        <dbReference type="ARBA" id="ARBA00023157"/>
    </source>
</evidence>
<dbReference type="InterPro" id="IPR000276">
    <property type="entry name" value="GPCR_Rhodpsn"/>
</dbReference>
<evidence type="ECO:0000256" key="9">
    <source>
        <dbReference type="ARBA" id="ARBA00023224"/>
    </source>
</evidence>
<dbReference type="GeneID" id="102807635"/>
<keyword evidence="3 10" id="KW-0812">Transmembrane</keyword>
<dbReference type="PROSITE" id="PS50262">
    <property type="entry name" value="G_PROTEIN_RECEP_F1_2"/>
    <property type="match status" value="1"/>
</dbReference>
<keyword evidence="4 11" id="KW-1133">Transmembrane helix</keyword>
<evidence type="ECO:0000256" key="10">
    <source>
        <dbReference type="RuleBase" id="RU000688"/>
    </source>
</evidence>
<dbReference type="Proteomes" id="UP000694865">
    <property type="component" value="Unplaced"/>
</dbReference>
<feature type="domain" description="G-protein coupled receptors family 1 profile" evidence="12">
    <location>
        <begin position="48"/>
        <end position="365"/>
    </location>
</feature>
<accession>A0ABM0MUU7</accession>
<dbReference type="PANTHER" id="PTHR24248:SF199">
    <property type="entry name" value="IP13425P-RELATED"/>
    <property type="match status" value="1"/>
</dbReference>
<proteinExistence type="inferred from homology"/>
<evidence type="ECO:0000256" key="4">
    <source>
        <dbReference type="ARBA" id="ARBA00022989"/>
    </source>
</evidence>
<keyword evidence="6 11" id="KW-0472">Membrane</keyword>
<dbReference type="PRINTS" id="PR00237">
    <property type="entry name" value="GPCRRHODOPSN"/>
</dbReference>
<feature type="transmembrane region" description="Helical" evidence="11">
    <location>
        <begin position="148"/>
        <end position="173"/>
    </location>
</feature>
<evidence type="ECO:0000256" key="11">
    <source>
        <dbReference type="SAM" id="Phobius"/>
    </source>
</evidence>